<keyword evidence="2" id="KW-1185">Reference proteome</keyword>
<reference evidence="1" key="1">
    <citation type="submission" date="2023-06" db="EMBL/GenBank/DDBJ databases">
        <title>Reference genome for the Northern bat (Eptesicus nilssonii), a most northern bat species.</title>
        <authorList>
            <person name="Laine V.N."/>
            <person name="Pulliainen A.T."/>
            <person name="Lilley T.M."/>
        </authorList>
    </citation>
    <scope>NUCLEOTIDE SEQUENCE</scope>
    <source>
        <strain evidence="1">BLF_Eptnil</strain>
        <tissue evidence="1">Kidney</tissue>
    </source>
</reference>
<accession>A0AA40IBF7</accession>
<comment type="caution">
    <text evidence="1">The sequence shown here is derived from an EMBL/GenBank/DDBJ whole genome shotgun (WGS) entry which is preliminary data.</text>
</comment>
<proteinExistence type="predicted"/>
<evidence type="ECO:0000313" key="2">
    <source>
        <dbReference type="Proteomes" id="UP001177744"/>
    </source>
</evidence>
<dbReference type="AlphaFoldDB" id="A0AA40IBF7"/>
<dbReference type="EMBL" id="JAULJE010000001">
    <property type="protein sequence ID" value="KAK1346584.1"/>
    <property type="molecule type" value="Genomic_DNA"/>
</dbReference>
<protein>
    <submittedName>
        <fullName evidence="1">Uncharacterized protein</fullName>
    </submittedName>
</protein>
<organism evidence="1 2">
    <name type="scientific">Cnephaeus nilssonii</name>
    <name type="common">Northern bat</name>
    <name type="synonym">Eptesicus nilssonii</name>
    <dbReference type="NCBI Taxonomy" id="3371016"/>
    <lineage>
        <taxon>Eukaryota</taxon>
        <taxon>Metazoa</taxon>
        <taxon>Chordata</taxon>
        <taxon>Craniata</taxon>
        <taxon>Vertebrata</taxon>
        <taxon>Euteleostomi</taxon>
        <taxon>Mammalia</taxon>
        <taxon>Eutheria</taxon>
        <taxon>Laurasiatheria</taxon>
        <taxon>Chiroptera</taxon>
        <taxon>Yangochiroptera</taxon>
        <taxon>Vespertilionidae</taxon>
        <taxon>Cnephaeus</taxon>
    </lineage>
</organism>
<dbReference type="Proteomes" id="UP001177744">
    <property type="component" value="Unassembled WGS sequence"/>
</dbReference>
<gene>
    <name evidence="1" type="ORF">QTO34_000441</name>
</gene>
<evidence type="ECO:0000313" key="1">
    <source>
        <dbReference type="EMBL" id="KAK1346584.1"/>
    </source>
</evidence>
<sequence>MFEAKRPWVEYENVRQEYEEIKLAHDQVKDEKCSVTIWRLKSKRRQQILRRHLKNAKKNQTNQKQPQDVIERKDKHIDELQQAFTVKQNAELDQQRRISNIRKRTEDLQNEPRTTEYCVNLQPQIDDITYDLR</sequence>
<name>A0AA40IBF7_CNENI</name>